<feature type="domain" description="Myb-like" evidence="8">
    <location>
        <begin position="9"/>
        <end position="61"/>
    </location>
</feature>
<dbReference type="InterPro" id="IPR017930">
    <property type="entry name" value="Myb_dom"/>
</dbReference>
<keyword evidence="11" id="KW-1185">Reference proteome</keyword>
<sequence length="243" mass="27570">MGRAPCCAKVGLKKGPWSQEEDQILVSYIEKYGHGNWRALPKQAGLLRCGKSCRLRWINYLRPDIKRGNFTKDEEGLIISLHKSLGNRWSAIAAQLPGRTDNEIKNVWHTYIKKKLESDHSTEQQPKSKKTKKKAETEFKSNPNTPQPDSVCSISSVSVDQSCSDKEESFLSEEDVLLPEIDDSFWMEVFSKDNYESSSDQSTLDTEDASGCTLGDQYLIEDDKEFWLKVYVEAGGVMDMSQL</sequence>
<dbReference type="InterPro" id="IPR001005">
    <property type="entry name" value="SANT/Myb"/>
</dbReference>
<dbReference type="InterPro" id="IPR015495">
    <property type="entry name" value="Myb_TF_plants"/>
</dbReference>
<evidence type="ECO:0000313" key="11">
    <source>
        <dbReference type="Proteomes" id="UP001151287"/>
    </source>
</evidence>
<evidence type="ECO:0000259" key="8">
    <source>
        <dbReference type="PROSITE" id="PS50090"/>
    </source>
</evidence>
<dbReference type="GO" id="GO:0003677">
    <property type="term" value="F:DNA binding"/>
    <property type="evidence" value="ECO:0007669"/>
    <property type="project" value="UniProtKB-KW"/>
</dbReference>
<dbReference type="PROSITE" id="PS51294">
    <property type="entry name" value="HTH_MYB"/>
    <property type="match status" value="2"/>
</dbReference>
<dbReference type="PANTHER" id="PTHR10641">
    <property type="entry name" value="MYB FAMILY TRANSCRIPTION FACTOR"/>
    <property type="match status" value="1"/>
</dbReference>
<dbReference type="SUPFAM" id="SSF46689">
    <property type="entry name" value="Homeodomain-like"/>
    <property type="match status" value="1"/>
</dbReference>
<dbReference type="CDD" id="cd00167">
    <property type="entry name" value="SANT"/>
    <property type="match status" value="2"/>
</dbReference>
<dbReference type="AlphaFoldDB" id="A0A9Q0CHK7"/>
<keyword evidence="5" id="KW-0804">Transcription</keyword>
<dbReference type="PANTHER" id="PTHR10641:SF1346">
    <property type="entry name" value="TRANSCRIPTION FACTOR MYB14"/>
    <property type="match status" value="1"/>
</dbReference>
<protein>
    <submittedName>
        <fullName evidence="10">Uncharacterized protein</fullName>
    </submittedName>
</protein>
<evidence type="ECO:0000256" key="5">
    <source>
        <dbReference type="ARBA" id="ARBA00023163"/>
    </source>
</evidence>
<feature type="domain" description="HTH myb-type" evidence="9">
    <location>
        <begin position="62"/>
        <end position="116"/>
    </location>
</feature>
<dbReference type="PROSITE" id="PS50090">
    <property type="entry name" value="MYB_LIKE"/>
    <property type="match status" value="2"/>
</dbReference>
<evidence type="ECO:0000256" key="6">
    <source>
        <dbReference type="ARBA" id="ARBA00023242"/>
    </source>
</evidence>
<feature type="domain" description="Myb-like" evidence="8">
    <location>
        <begin position="62"/>
        <end position="112"/>
    </location>
</feature>
<keyword evidence="2" id="KW-0677">Repeat</keyword>
<dbReference type="Proteomes" id="UP001151287">
    <property type="component" value="Unassembled WGS sequence"/>
</dbReference>
<evidence type="ECO:0000259" key="9">
    <source>
        <dbReference type="PROSITE" id="PS51294"/>
    </source>
</evidence>
<organism evidence="10 11">
    <name type="scientific">Rhynchospora breviuscula</name>
    <dbReference type="NCBI Taxonomy" id="2022672"/>
    <lineage>
        <taxon>Eukaryota</taxon>
        <taxon>Viridiplantae</taxon>
        <taxon>Streptophyta</taxon>
        <taxon>Embryophyta</taxon>
        <taxon>Tracheophyta</taxon>
        <taxon>Spermatophyta</taxon>
        <taxon>Magnoliopsida</taxon>
        <taxon>Liliopsida</taxon>
        <taxon>Poales</taxon>
        <taxon>Cyperaceae</taxon>
        <taxon>Cyperoideae</taxon>
        <taxon>Rhynchosporeae</taxon>
        <taxon>Rhynchospora</taxon>
    </lineage>
</organism>
<dbReference type="SMART" id="SM00717">
    <property type="entry name" value="SANT"/>
    <property type="match status" value="2"/>
</dbReference>
<evidence type="ECO:0000313" key="10">
    <source>
        <dbReference type="EMBL" id="KAJ1694043.1"/>
    </source>
</evidence>
<keyword evidence="3" id="KW-0805">Transcription regulation</keyword>
<evidence type="ECO:0000256" key="2">
    <source>
        <dbReference type="ARBA" id="ARBA00022737"/>
    </source>
</evidence>
<dbReference type="OrthoDB" id="2143914at2759"/>
<evidence type="ECO:0000256" key="1">
    <source>
        <dbReference type="ARBA" id="ARBA00004123"/>
    </source>
</evidence>
<gene>
    <name evidence="10" type="ORF">LUZ63_010741</name>
</gene>
<evidence type="ECO:0000256" key="3">
    <source>
        <dbReference type="ARBA" id="ARBA00023015"/>
    </source>
</evidence>
<comment type="subcellular location">
    <subcellularLocation>
        <location evidence="1">Nucleus</location>
    </subcellularLocation>
</comment>
<accession>A0A9Q0CHK7</accession>
<feature type="region of interest" description="Disordered" evidence="7">
    <location>
        <begin position="118"/>
        <end position="153"/>
    </location>
</feature>
<keyword evidence="6" id="KW-0539">Nucleus</keyword>
<dbReference type="FunFam" id="1.10.10.60:FF:000001">
    <property type="entry name" value="MYB-related transcription factor"/>
    <property type="match status" value="1"/>
</dbReference>
<reference evidence="10" key="1">
    <citation type="journal article" date="2022" name="Cell">
        <title>Repeat-based holocentromeres influence genome architecture and karyotype evolution.</title>
        <authorList>
            <person name="Hofstatter P.G."/>
            <person name="Thangavel G."/>
            <person name="Lux T."/>
            <person name="Neumann P."/>
            <person name="Vondrak T."/>
            <person name="Novak P."/>
            <person name="Zhang M."/>
            <person name="Costa L."/>
            <person name="Castellani M."/>
            <person name="Scott A."/>
            <person name="Toegelov H."/>
            <person name="Fuchs J."/>
            <person name="Mata-Sucre Y."/>
            <person name="Dias Y."/>
            <person name="Vanzela A.L.L."/>
            <person name="Huettel B."/>
            <person name="Almeida C.C.S."/>
            <person name="Simkova H."/>
            <person name="Souza G."/>
            <person name="Pedrosa-Harand A."/>
            <person name="Macas J."/>
            <person name="Mayer K.F.X."/>
            <person name="Houben A."/>
            <person name="Marques A."/>
        </authorList>
    </citation>
    <scope>NUCLEOTIDE SEQUENCE</scope>
    <source>
        <strain evidence="10">RhyBre1mFocal</strain>
    </source>
</reference>
<keyword evidence="4" id="KW-0238">DNA-binding</keyword>
<dbReference type="Pfam" id="PF00249">
    <property type="entry name" value="Myb_DNA-binding"/>
    <property type="match status" value="2"/>
</dbReference>
<dbReference type="Gene3D" id="1.10.10.60">
    <property type="entry name" value="Homeodomain-like"/>
    <property type="match status" value="2"/>
</dbReference>
<dbReference type="GO" id="GO:0005634">
    <property type="term" value="C:nucleus"/>
    <property type="evidence" value="ECO:0007669"/>
    <property type="project" value="UniProtKB-SubCell"/>
</dbReference>
<dbReference type="EMBL" id="JAMQYH010000003">
    <property type="protein sequence ID" value="KAJ1694043.1"/>
    <property type="molecule type" value="Genomic_DNA"/>
</dbReference>
<evidence type="ECO:0000256" key="7">
    <source>
        <dbReference type="SAM" id="MobiDB-lite"/>
    </source>
</evidence>
<comment type="caution">
    <text evidence="10">The sequence shown here is derived from an EMBL/GenBank/DDBJ whole genome shotgun (WGS) entry which is preliminary data.</text>
</comment>
<evidence type="ECO:0000256" key="4">
    <source>
        <dbReference type="ARBA" id="ARBA00023125"/>
    </source>
</evidence>
<dbReference type="InterPro" id="IPR009057">
    <property type="entry name" value="Homeodomain-like_sf"/>
</dbReference>
<feature type="domain" description="HTH myb-type" evidence="9">
    <location>
        <begin position="9"/>
        <end position="61"/>
    </location>
</feature>
<name>A0A9Q0CHK7_9POAL</name>
<proteinExistence type="predicted"/>